<feature type="compositionally biased region" description="Basic residues" evidence="6">
    <location>
        <begin position="506"/>
        <end position="522"/>
    </location>
</feature>
<evidence type="ECO:0000256" key="2">
    <source>
        <dbReference type="ARBA" id="ARBA00022723"/>
    </source>
</evidence>
<feature type="compositionally biased region" description="Basic residues" evidence="6">
    <location>
        <begin position="202"/>
        <end position="217"/>
    </location>
</feature>
<feature type="compositionally biased region" description="Basic and acidic residues" evidence="6">
    <location>
        <begin position="638"/>
        <end position="648"/>
    </location>
</feature>
<feature type="compositionally biased region" description="Acidic residues" evidence="6">
    <location>
        <begin position="486"/>
        <end position="495"/>
    </location>
</feature>
<dbReference type="SMART" id="SM00249">
    <property type="entry name" value="PHD"/>
    <property type="match status" value="1"/>
</dbReference>
<dbReference type="OrthoDB" id="436852at2759"/>
<dbReference type="InterPro" id="IPR013083">
    <property type="entry name" value="Znf_RING/FYVE/PHD"/>
</dbReference>
<reference evidence="8 9" key="1">
    <citation type="journal article" date="2015" name="Genome Biol. Evol.">
        <title>Phylogenomic analyses indicate that early fungi evolved digesting cell walls of algal ancestors of land plants.</title>
        <authorList>
            <person name="Chang Y."/>
            <person name="Wang S."/>
            <person name="Sekimoto S."/>
            <person name="Aerts A.L."/>
            <person name="Choi C."/>
            <person name="Clum A."/>
            <person name="LaButti K.M."/>
            <person name="Lindquist E.A."/>
            <person name="Yee Ngan C."/>
            <person name="Ohm R.A."/>
            <person name="Salamov A.A."/>
            <person name="Grigoriev I.V."/>
            <person name="Spatafora J.W."/>
            <person name="Berbee M.L."/>
        </authorList>
    </citation>
    <scope>NUCLEOTIDE SEQUENCE [LARGE SCALE GENOMIC DNA]</scope>
    <source>
        <strain evidence="8 9">NRRL 1564</strain>
    </source>
</reference>
<dbReference type="Pfam" id="PF00628">
    <property type="entry name" value="PHD"/>
    <property type="match status" value="1"/>
</dbReference>
<dbReference type="InterPro" id="IPR019787">
    <property type="entry name" value="Znf_PHD-finger"/>
</dbReference>
<feature type="domain" description="Zinc finger PHD-type" evidence="7">
    <location>
        <begin position="27"/>
        <end position="69"/>
    </location>
</feature>
<feature type="region of interest" description="Disordered" evidence="6">
    <location>
        <begin position="1264"/>
        <end position="1293"/>
    </location>
</feature>
<evidence type="ECO:0000256" key="6">
    <source>
        <dbReference type="SAM" id="MobiDB-lite"/>
    </source>
</evidence>
<dbReference type="GO" id="GO:0048188">
    <property type="term" value="C:Set1C/COMPASS complex"/>
    <property type="evidence" value="ECO:0007669"/>
    <property type="project" value="InterPro"/>
</dbReference>
<dbReference type="STRING" id="763665.A0A2G5B4P8"/>
<keyword evidence="4" id="KW-0862">Zinc</keyword>
<feature type="compositionally biased region" description="Polar residues" evidence="6">
    <location>
        <begin position="1265"/>
        <end position="1282"/>
    </location>
</feature>
<dbReference type="GO" id="GO:0045893">
    <property type="term" value="P:positive regulation of DNA-templated transcription"/>
    <property type="evidence" value="ECO:0007669"/>
    <property type="project" value="TreeGrafter"/>
</dbReference>
<feature type="region of interest" description="Disordered" evidence="6">
    <location>
        <begin position="638"/>
        <end position="658"/>
    </location>
</feature>
<evidence type="ECO:0000256" key="5">
    <source>
        <dbReference type="ARBA" id="ARBA00023242"/>
    </source>
</evidence>
<dbReference type="InterPro" id="IPR001965">
    <property type="entry name" value="Znf_PHD"/>
</dbReference>
<evidence type="ECO:0000313" key="9">
    <source>
        <dbReference type="Proteomes" id="UP000242474"/>
    </source>
</evidence>
<feature type="region of interest" description="Disordered" evidence="6">
    <location>
        <begin position="1104"/>
        <end position="1129"/>
    </location>
</feature>
<dbReference type="PANTHER" id="PTHR46174:SF1">
    <property type="entry name" value="CXXC-TYPE ZINC FINGER PROTEIN 1"/>
    <property type="match status" value="1"/>
</dbReference>
<keyword evidence="3" id="KW-0863">Zinc-finger</keyword>
<keyword evidence="9" id="KW-1185">Reference proteome</keyword>
<feature type="region of interest" description="Disordered" evidence="6">
    <location>
        <begin position="477"/>
        <end position="544"/>
    </location>
</feature>
<evidence type="ECO:0000256" key="4">
    <source>
        <dbReference type="ARBA" id="ARBA00022833"/>
    </source>
</evidence>
<evidence type="ECO:0000256" key="3">
    <source>
        <dbReference type="ARBA" id="ARBA00022771"/>
    </source>
</evidence>
<feature type="compositionally biased region" description="Polar residues" evidence="6">
    <location>
        <begin position="1337"/>
        <end position="1358"/>
    </location>
</feature>
<evidence type="ECO:0000313" key="8">
    <source>
        <dbReference type="EMBL" id="PIA14023.1"/>
    </source>
</evidence>
<dbReference type="InterPro" id="IPR037869">
    <property type="entry name" value="Spp1/CFP1"/>
</dbReference>
<feature type="region of interest" description="Disordered" evidence="6">
    <location>
        <begin position="1336"/>
        <end position="1358"/>
    </location>
</feature>
<protein>
    <recommendedName>
        <fullName evidence="7">Zinc finger PHD-type domain-containing protein</fullName>
    </recommendedName>
</protein>
<feature type="region of interest" description="Disordered" evidence="6">
    <location>
        <begin position="163"/>
        <end position="224"/>
    </location>
</feature>
<dbReference type="Proteomes" id="UP000242474">
    <property type="component" value="Unassembled WGS sequence"/>
</dbReference>
<evidence type="ECO:0000256" key="1">
    <source>
        <dbReference type="ARBA" id="ARBA00004123"/>
    </source>
</evidence>
<dbReference type="EMBL" id="KZ303523">
    <property type="protein sequence ID" value="PIA14023.1"/>
    <property type="molecule type" value="Genomic_DNA"/>
</dbReference>
<feature type="compositionally biased region" description="Low complexity" evidence="6">
    <location>
        <begin position="649"/>
        <end position="658"/>
    </location>
</feature>
<dbReference type="PANTHER" id="PTHR46174">
    <property type="entry name" value="CXXC-TYPE ZINC FINGER PROTEIN 1"/>
    <property type="match status" value="1"/>
</dbReference>
<proteinExistence type="predicted"/>
<feature type="region of interest" description="Disordered" evidence="6">
    <location>
        <begin position="308"/>
        <end position="357"/>
    </location>
</feature>
<accession>A0A2G5B4P8</accession>
<comment type="subcellular location">
    <subcellularLocation>
        <location evidence="1">Nucleus</location>
    </subcellularLocation>
</comment>
<dbReference type="PROSITE" id="PS01359">
    <property type="entry name" value="ZF_PHD_1"/>
    <property type="match status" value="1"/>
</dbReference>
<sequence length="1439" mass="152870">MSKTSFPHPSAPTIPRASATTTTEHVACVCRQPVVTSDMLQCLECKDMFHGSCVGVSEDAPEYVCQECVHVDPRRRRTPGTILGTGRSGAAGTPNGFEPIRNISAATTGISTLSQSAASSNNDDAQSLDITSTTLRASFAADMDDDDICPICEDECTCANNEYTTSSGFTGDNRAPDRSSNGPATYQVIGPTHEPNLVKSKSTQRSRSGPKKLRKQKASAPTDRSLISRLVSTMDQKFATDLLAISDDEDAEELLDDNDLQGLAANDAGFSSSDEDLDDSAFASVANTDLNSHAASVALAQAVQVAKMKKRNGGPLRPENIKKMSAMSPKNRRQQQKAAAPSHAHAVDARPTMIDGSVAANRGRDVRSLSRKQSVALPVAALTTKLDEEEEEFINITDVTSDEASAGLASDAEFDQHAGMHIGRDMVALAESDDAQILGDEDEDIEMEDAAYLAHMKESGYSTSSLSDVDDGRIGMISGSIKSDSELDSGAESDSESSSNADSMAARRHARRQLKGRRRKYRAYTSGSIQNRSESEAETDQELTFRAAQTEREHALVEYSKASGDHEDALLEMHLDQLRAVHSVIQDCPAPLLEHAAAASASDESSDMDREIVFTYQPQTCGSSDEFSNDIFEDWATESRMRRGRGSESADSDSSMSNAAVNRMLVQEDNDRRSLSYSSDSYDEFYTRSAFLDMGSDDIGNPTDGDDNDIYGSGLDLNSASLALGVALSMEQQGYSKEDAAAAAAVAAAAYPNTRPGNNRSSAETLGDHAPTTTITASMNSNGEADPIDGIVSIKSSTPRVSSSRMATGTHTPFMNSDWRMAAAAAAAAYLDASKPSATPYVLPKDLNEARSPSIALSTAVDSSTFGETVNTVGLSLPTTAVEAVENTDQSGISLDWGCEVKYGTELPAVTRAPSAPTLGSGLFASQLPNSSFYKPLSSIRSPAKGATVTAAPTISQGDTASALPNIQTDQPFEINTAENVATGPVDKSTISASGEHTGLKRKAENDDLNADEGIGSDVEDKRMRRESQLDTNPLYESSALDLSALFELDGTQTASPVTAAGVGTLMRGRHSYGTWREKGDDDDDWMLTMDQLVDTDALLTKSPPPSPVEGANAVSDAFSHSSPGSGRGQIVSAAGGSDPFARWDRIPINIFRRSRALASSNRRLMSSQDDSIGGMSSLAMSAIKSSRQRRALVSSTLLTQHTLPAEAALQQHSMRLALRQERRGMRRVQSSTATAGALGLHMPPPSTPLSAQATLQIAAMTDRGSASGSVSPSAMYRSSNHTAAAATKRRSRALDFTRKPIPADRSVLKSTRVGELRGRHRKLVSNGIVTDVGTPCGSSSQASDCSESPAGTTSAMNLASGNSVDFHADDGGHESESVYAFDWLEDAEDLGLFAMPGINPANDIQQQQQPSMTMVLASSSPMLMPFKTGSDAGSESRR</sequence>
<dbReference type="Gene3D" id="3.30.40.10">
    <property type="entry name" value="Zinc/RING finger domain, C3HC4 (zinc finger)"/>
    <property type="match status" value="1"/>
</dbReference>
<feature type="region of interest" description="Disordered" evidence="6">
    <location>
        <begin position="693"/>
        <end position="712"/>
    </location>
</feature>
<keyword evidence="5" id="KW-0539">Nucleus</keyword>
<keyword evidence="2" id="KW-0479">Metal-binding</keyword>
<dbReference type="GO" id="GO:0008270">
    <property type="term" value="F:zinc ion binding"/>
    <property type="evidence" value="ECO:0007669"/>
    <property type="project" value="UniProtKB-KW"/>
</dbReference>
<evidence type="ECO:0000259" key="7">
    <source>
        <dbReference type="SMART" id="SM00249"/>
    </source>
</evidence>
<dbReference type="InterPro" id="IPR019786">
    <property type="entry name" value="Zinc_finger_PHD-type_CS"/>
</dbReference>
<gene>
    <name evidence="8" type="ORF">COEREDRAFT_89095</name>
</gene>
<name>A0A2G5B4P8_COERN</name>
<feature type="region of interest" description="Disordered" evidence="6">
    <location>
        <begin position="985"/>
        <end position="1016"/>
    </location>
</feature>
<organism evidence="8 9">
    <name type="scientific">Coemansia reversa (strain ATCC 12441 / NRRL 1564)</name>
    <dbReference type="NCBI Taxonomy" id="763665"/>
    <lineage>
        <taxon>Eukaryota</taxon>
        <taxon>Fungi</taxon>
        <taxon>Fungi incertae sedis</taxon>
        <taxon>Zoopagomycota</taxon>
        <taxon>Kickxellomycotina</taxon>
        <taxon>Kickxellomycetes</taxon>
        <taxon>Kickxellales</taxon>
        <taxon>Kickxellaceae</taxon>
        <taxon>Coemansia</taxon>
    </lineage>
</organism>
<dbReference type="InterPro" id="IPR011011">
    <property type="entry name" value="Znf_FYVE_PHD"/>
</dbReference>
<dbReference type="SUPFAM" id="SSF57903">
    <property type="entry name" value="FYVE/PHD zinc finger"/>
    <property type="match status" value="1"/>
</dbReference>